<organism evidence="9 10">
    <name type="scientific">Bemisia tabaci</name>
    <name type="common">Sweetpotato whitefly</name>
    <name type="synonym">Aleurodes tabaci</name>
    <dbReference type="NCBI Taxonomy" id="7038"/>
    <lineage>
        <taxon>Eukaryota</taxon>
        <taxon>Metazoa</taxon>
        <taxon>Ecdysozoa</taxon>
        <taxon>Arthropoda</taxon>
        <taxon>Hexapoda</taxon>
        <taxon>Insecta</taxon>
        <taxon>Pterygota</taxon>
        <taxon>Neoptera</taxon>
        <taxon>Paraneoptera</taxon>
        <taxon>Hemiptera</taxon>
        <taxon>Sternorrhyncha</taxon>
        <taxon>Aleyrodoidea</taxon>
        <taxon>Aleyrodidae</taxon>
        <taxon>Aleyrodinae</taxon>
        <taxon>Bemisia</taxon>
    </lineage>
</organism>
<dbReference type="Gene3D" id="2.60.40.1180">
    <property type="entry name" value="Golgi alpha-mannosidase II"/>
    <property type="match status" value="1"/>
</dbReference>
<dbReference type="InterPro" id="IPR000322">
    <property type="entry name" value="Glyco_hydro_31_TIM"/>
</dbReference>
<feature type="domain" description="Glycoside hydrolase family 31 TIM barrel" evidence="7">
    <location>
        <begin position="270"/>
        <end position="420"/>
    </location>
</feature>
<name>A0A9P0A8X9_BEMTA</name>
<reference evidence="9" key="1">
    <citation type="submission" date="2021-12" db="EMBL/GenBank/DDBJ databases">
        <authorList>
            <person name="King R."/>
        </authorList>
    </citation>
    <scope>NUCLEOTIDE SEQUENCE</scope>
</reference>
<dbReference type="SUPFAM" id="SSF51011">
    <property type="entry name" value="Glycosyl hydrolase domain"/>
    <property type="match status" value="1"/>
</dbReference>
<evidence type="ECO:0000313" key="9">
    <source>
        <dbReference type="EMBL" id="CAH0388132.1"/>
    </source>
</evidence>
<feature type="signal peptide" evidence="6">
    <location>
        <begin position="1"/>
        <end position="27"/>
    </location>
</feature>
<feature type="transmembrane region" description="Helical" evidence="5">
    <location>
        <begin position="666"/>
        <end position="683"/>
    </location>
</feature>
<evidence type="ECO:0000256" key="4">
    <source>
        <dbReference type="RuleBase" id="RU361185"/>
    </source>
</evidence>
<feature type="chain" id="PRO_5040158964" description="Myogenesis-regulating glycosidase" evidence="6">
    <location>
        <begin position="28"/>
        <end position="684"/>
    </location>
</feature>
<gene>
    <name evidence="9" type="ORF">BEMITA_LOCUS7071</name>
</gene>
<dbReference type="InterPro" id="IPR048395">
    <property type="entry name" value="Glyco_hydro_31_C"/>
</dbReference>
<evidence type="ECO:0000256" key="5">
    <source>
        <dbReference type="SAM" id="Phobius"/>
    </source>
</evidence>
<evidence type="ECO:0008006" key="11">
    <source>
        <dbReference type="Google" id="ProtNLM"/>
    </source>
</evidence>
<evidence type="ECO:0000259" key="8">
    <source>
        <dbReference type="Pfam" id="PF21365"/>
    </source>
</evidence>
<dbReference type="SUPFAM" id="SSF51445">
    <property type="entry name" value="(Trans)glycosidases"/>
    <property type="match status" value="1"/>
</dbReference>
<comment type="similarity">
    <text evidence="1 4">Belongs to the glycosyl hydrolase 31 family.</text>
</comment>
<keyword evidence="6" id="KW-0732">Signal</keyword>
<evidence type="ECO:0000256" key="3">
    <source>
        <dbReference type="ARBA" id="ARBA00023295"/>
    </source>
</evidence>
<dbReference type="KEGG" id="btab:109033527"/>
<keyword evidence="3 4" id="KW-0326">Glycosidase</keyword>
<keyword evidence="5" id="KW-0812">Transmembrane</keyword>
<dbReference type="Pfam" id="PF01055">
    <property type="entry name" value="Glyco_hydro_31_2nd"/>
    <property type="match status" value="1"/>
</dbReference>
<dbReference type="Gene3D" id="3.20.20.80">
    <property type="entry name" value="Glycosidases"/>
    <property type="match status" value="1"/>
</dbReference>
<keyword evidence="5" id="KW-1133">Transmembrane helix</keyword>
<dbReference type="GO" id="GO:0004553">
    <property type="term" value="F:hydrolase activity, hydrolyzing O-glycosyl compounds"/>
    <property type="evidence" value="ECO:0007669"/>
    <property type="project" value="InterPro"/>
</dbReference>
<dbReference type="CDD" id="cd06592">
    <property type="entry name" value="GH31_NET37"/>
    <property type="match status" value="1"/>
</dbReference>
<evidence type="ECO:0000313" key="10">
    <source>
        <dbReference type="Proteomes" id="UP001152759"/>
    </source>
</evidence>
<dbReference type="InterPro" id="IPR013780">
    <property type="entry name" value="Glyco_hydro_b"/>
</dbReference>
<protein>
    <recommendedName>
        <fullName evidence="11">Myogenesis-regulating glycosidase</fullName>
    </recommendedName>
</protein>
<evidence type="ECO:0000259" key="7">
    <source>
        <dbReference type="Pfam" id="PF01055"/>
    </source>
</evidence>
<dbReference type="PANTHER" id="PTHR43053">
    <property type="entry name" value="GLYCOSIDASE FAMILY 31"/>
    <property type="match status" value="1"/>
</dbReference>
<keyword evidence="2 4" id="KW-0378">Hydrolase</keyword>
<dbReference type="EMBL" id="OU963865">
    <property type="protein sequence ID" value="CAH0388132.1"/>
    <property type="molecule type" value="Genomic_DNA"/>
</dbReference>
<feature type="domain" description="Glycosyl hydrolase family 31 C-terminal" evidence="8">
    <location>
        <begin position="574"/>
        <end position="658"/>
    </location>
</feature>
<dbReference type="AlphaFoldDB" id="A0A9P0A8X9"/>
<dbReference type="PANTHER" id="PTHR43053:SF4">
    <property type="entry name" value="MYOGENESIS-REGULATING GLYCOSIDASE"/>
    <property type="match status" value="1"/>
</dbReference>
<keyword evidence="10" id="KW-1185">Reference proteome</keyword>
<sequence length="684" mass="77979">MCTTMAHPCRGYTTIFLLLLCAVCISASQYENIKVENLILRMDGDKLKAGMVDPSFTTLDFQELPEGMEAPIELGVQLKHHGIDPRSVRKLSANKLVFGQHTTLELRNLDGEERCVEVAWSATQWNHTLEDCFELRPHHWFGGPEQTDQFWPIQSIVYKEYSYVTKELDSMAIAEPYWLNSAGFLIYVDPSVPLFIDQNNHRAHSFCLMARHAPPYLRKGAPELKYTMCKFADPRAAHEFVIQRFIPKPSDHPDELMVRHPIWSTWASFKYAIDDKVVLKFAQRIKDSGFTYSQLEIDDVWETCYGSLTFNKTQFPNIRGFVGQLNKMGFRTTLWVHPFINRDCQGTHSEAASKGYLVKNHLGSTVTPWWNGGVQGAGYVDFTNPAAAEWYENRLKNMLAETGIDSLKFDGGESSFSPQIPIMSSGPELEAPETIVREYAKTASHFGKMVEARVGKRTQDLAIYLRMLDRESVWGFKKNGMASIMTTTFVLNLSGYRFVMPDMVGGNGYNGDNVSKEMFIRFLQINVFLPVIQFSIPPWDYDTETIELTKKFVKLHQDYADKIIELMKETVRTGKPINMPIWWVDPTNKEAHGINSEYLLGEEILVAPVIEEGARSRDIYLPSGEWRDEVKADKPVIKGPVWLRDYPAPLDTLPYFTRVTSGAQHISISIILLAVLSLFLVAFR</sequence>
<evidence type="ECO:0000256" key="2">
    <source>
        <dbReference type="ARBA" id="ARBA00022801"/>
    </source>
</evidence>
<keyword evidence="5" id="KW-0472">Membrane</keyword>
<evidence type="ECO:0000256" key="1">
    <source>
        <dbReference type="ARBA" id="ARBA00007806"/>
    </source>
</evidence>
<proteinExistence type="inferred from homology"/>
<dbReference type="Proteomes" id="UP001152759">
    <property type="component" value="Chromosome 4"/>
</dbReference>
<dbReference type="Pfam" id="PF21365">
    <property type="entry name" value="Glyco_hydro_31_3rd"/>
    <property type="match status" value="1"/>
</dbReference>
<dbReference type="InterPro" id="IPR050985">
    <property type="entry name" value="Alpha-glycosidase_related"/>
</dbReference>
<dbReference type="InterPro" id="IPR017853">
    <property type="entry name" value="GH"/>
</dbReference>
<dbReference type="GO" id="GO:0005975">
    <property type="term" value="P:carbohydrate metabolic process"/>
    <property type="evidence" value="ECO:0007669"/>
    <property type="project" value="InterPro"/>
</dbReference>
<evidence type="ECO:0000256" key="6">
    <source>
        <dbReference type="SAM" id="SignalP"/>
    </source>
</evidence>
<accession>A0A9P0A8X9</accession>